<comment type="similarity">
    <text evidence="6">Belongs to the DESIGUAL family.</text>
</comment>
<feature type="signal peptide" evidence="8">
    <location>
        <begin position="1"/>
        <end position="21"/>
    </location>
</feature>
<evidence type="ECO:0000256" key="6">
    <source>
        <dbReference type="ARBA" id="ARBA00029467"/>
    </source>
</evidence>
<dbReference type="OrthoDB" id="2015495at2759"/>
<dbReference type="PANTHER" id="PTHR31769">
    <property type="entry name" value="OS07G0462200 PROTEIN-RELATED"/>
    <property type="match status" value="1"/>
</dbReference>
<evidence type="ECO:0008006" key="11">
    <source>
        <dbReference type="Google" id="ProtNLM"/>
    </source>
</evidence>
<evidence type="ECO:0000256" key="7">
    <source>
        <dbReference type="SAM" id="Phobius"/>
    </source>
</evidence>
<keyword evidence="5 7" id="KW-0472">Membrane</keyword>
<feature type="transmembrane region" description="Helical" evidence="7">
    <location>
        <begin position="136"/>
        <end position="157"/>
    </location>
</feature>
<dbReference type="InterPro" id="IPR009606">
    <property type="entry name" value="DEAL/Modifying_wall_lignin1/2"/>
</dbReference>
<gene>
    <name evidence="9" type="primary">LOC110706866</name>
</gene>
<dbReference type="Gramene" id="AUR62016966-RA">
    <property type="protein sequence ID" value="AUR62016966-RA:cds"/>
    <property type="gene ID" value="AUR62016966"/>
</dbReference>
<feature type="chain" id="PRO_5031553401" description="Fiber protein Fb34" evidence="8">
    <location>
        <begin position="22"/>
        <end position="181"/>
    </location>
</feature>
<evidence type="ECO:0000256" key="8">
    <source>
        <dbReference type="SAM" id="SignalP"/>
    </source>
</evidence>
<evidence type="ECO:0000256" key="4">
    <source>
        <dbReference type="ARBA" id="ARBA00022989"/>
    </source>
</evidence>
<dbReference type="GeneID" id="110706866"/>
<feature type="transmembrane region" description="Helical" evidence="7">
    <location>
        <begin position="87"/>
        <end position="116"/>
    </location>
</feature>
<sequence length="181" mass="19391">MASTLLLVIVFVLDLIAFALAVAAEQRRSTASLVNTGTESYCKYDSDVSTGLGIGAFLLLLASQLLVMLVSRCLCCGRGLRPGGSRTWAIVLFVSCWVLFLIAEACLLAGSVRNAYHTKYRSVLNSPPSCQTLRKGVFAAGAAFTVFTGIISELYYVSYSKASVDFIPKQPGDTGLRMGNL</sequence>
<dbReference type="KEGG" id="cqi:110706866"/>
<dbReference type="Proteomes" id="UP000596660">
    <property type="component" value="Unplaced"/>
</dbReference>
<feature type="transmembrane region" description="Helical" evidence="7">
    <location>
        <begin position="54"/>
        <end position="75"/>
    </location>
</feature>
<evidence type="ECO:0000256" key="1">
    <source>
        <dbReference type="ARBA" id="ARBA00004127"/>
    </source>
</evidence>
<keyword evidence="2 7" id="KW-0812">Transmembrane</keyword>
<dbReference type="InterPro" id="IPR052222">
    <property type="entry name" value="DESIGUAL"/>
</dbReference>
<name>A0A803LPT7_CHEQI</name>
<protein>
    <recommendedName>
        <fullName evidence="11">Fiber protein Fb34</fullName>
    </recommendedName>
</protein>
<dbReference type="AlphaFoldDB" id="A0A803LPT7"/>
<reference evidence="9" key="2">
    <citation type="submission" date="2021-03" db="UniProtKB">
        <authorList>
            <consortium name="EnsemblPlants"/>
        </authorList>
    </citation>
    <scope>IDENTIFICATION</scope>
</reference>
<keyword evidence="4 7" id="KW-1133">Transmembrane helix</keyword>
<dbReference type="RefSeq" id="XP_021740535.1">
    <property type="nucleotide sequence ID" value="XM_021884843.1"/>
</dbReference>
<comment type="subcellular location">
    <subcellularLocation>
        <location evidence="1">Endomembrane system</location>
        <topology evidence="1">Multi-pass membrane protein</topology>
    </subcellularLocation>
</comment>
<evidence type="ECO:0000256" key="2">
    <source>
        <dbReference type="ARBA" id="ARBA00022692"/>
    </source>
</evidence>
<dbReference type="GO" id="GO:0012505">
    <property type="term" value="C:endomembrane system"/>
    <property type="evidence" value="ECO:0007669"/>
    <property type="project" value="UniProtKB-SubCell"/>
</dbReference>
<proteinExistence type="inferred from homology"/>
<evidence type="ECO:0000313" key="10">
    <source>
        <dbReference type="Proteomes" id="UP000596660"/>
    </source>
</evidence>
<evidence type="ECO:0000256" key="3">
    <source>
        <dbReference type="ARBA" id="ARBA00022729"/>
    </source>
</evidence>
<evidence type="ECO:0000256" key="5">
    <source>
        <dbReference type="ARBA" id="ARBA00023136"/>
    </source>
</evidence>
<keyword evidence="3 8" id="KW-0732">Signal</keyword>
<organism evidence="9 10">
    <name type="scientific">Chenopodium quinoa</name>
    <name type="common">Quinoa</name>
    <dbReference type="NCBI Taxonomy" id="63459"/>
    <lineage>
        <taxon>Eukaryota</taxon>
        <taxon>Viridiplantae</taxon>
        <taxon>Streptophyta</taxon>
        <taxon>Embryophyta</taxon>
        <taxon>Tracheophyta</taxon>
        <taxon>Spermatophyta</taxon>
        <taxon>Magnoliopsida</taxon>
        <taxon>eudicotyledons</taxon>
        <taxon>Gunneridae</taxon>
        <taxon>Pentapetalae</taxon>
        <taxon>Caryophyllales</taxon>
        <taxon>Chenopodiaceae</taxon>
        <taxon>Chenopodioideae</taxon>
        <taxon>Atripliceae</taxon>
        <taxon>Chenopodium</taxon>
    </lineage>
</organism>
<keyword evidence="10" id="KW-1185">Reference proteome</keyword>
<dbReference type="EnsemblPlants" id="AUR62016966-RA">
    <property type="protein sequence ID" value="AUR62016966-RA:cds"/>
    <property type="gene ID" value="AUR62016966"/>
</dbReference>
<reference evidence="9" key="1">
    <citation type="journal article" date="2017" name="Nature">
        <title>The genome of Chenopodium quinoa.</title>
        <authorList>
            <person name="Jarvis D.E."/>
            <person name="Ho Y.S."/>
            <person name="Lightfoot D.J."/>
            <person name="Schmoeckel S.M."/>
            <person name="Li B."/>
            <person name="Borm T.J.A."/>
            <person name="Ohyanagi H."/>
            <person name="Mineta K."/>
            <person name="Michell C.T."/>
            <person name="Saber N."/>
            <person name="Kharbatia N.M."/>
            <person name="Rupper R.R."/>
            <person name="Sharp A.R."/>
            <person name="Dally N."/>
            <person name="Boughton B.A."/>
            <person name="Woo Y.H."/>
            <person name="Gao G."/>
            <person name="Schijlen E.G.W.M."/>
            <person name="Guo X."/>
            <person name="Momin A.A."/>
            <person name="Negrao S."/>
            <person name="Al-Babili S."/>
            <person name="Gehring C."/>
            <person name="Roessner U."/>
            <person name="Jung C."/>
            <person name="Murphy K."/>
            <person name="Arold S.T."/>
            <person name="Gojobori T."/>
            <person name="van der Linden C.G."/>
            <person name="van Loo E.N."/>
            <person name="Jellen E.N."/>
            <person name="Maughan P.J."/>
            <person name="Tester M."/>
        </authorList>
    </citation>
    <scope>NUCLEOTIDE SEQUENCE [LARGE SCALE GENOMIC DNA]</scope>
    <source>
        <strain evidence="9">cv. PI 614886</strain>
    </source>
</reference>
<dbReference type="Pfam" id="PF06749">
    <property type="entry name" value="DUF1218"/>
    <property type="match status" value="1"/>
</dbReference>
<dbReference type="OMA" id="DANSRYC"/>
<evidence type="ECO:0000313" key="9">
    <source>
        <dbReference type="EnsemblPlants" id="AUR62016966-RA:cds"/>
    </source>
</evidence>
<accession>A0A803LPT7</accession>